<dbReference type="Proteomes" id="UP000314294">
    <property type="component" value="Unassembled WGS sequence"/>
</dbReference>
<dbReference type="EMBL" id="SRLO01000126">
    <property type="protein sequence ID" value="TNN73262.1"/>
    <property type="molecule type" value="Genomic_DNA"/>
</dbReference>
<organism evidence="2 3">
    <name type="scientific">Liparis tanakae</name>
    <name type="common">Tanaka's snailfish</name>
    <dbReference type="NCBI Taxonomy" id="230148"/>
    <lineage>
        <taxon>Eukaryota</taxon>
        <taxon>Metazoa</taxon>
        <taxon>Chordata</taxon>
        <taxon>Craniata</taxon>
        <taxon>Vertebrata</taxon>
        <taxon>Euteleostomi</taxon>
        <taxon>Actinopterygii</taxon>
        <taxon>Neopterygii</taxon>
        <taxon>Teleostei</taxon>
        <taxon>Neoteleostei</taxon>
        <taxon>Acanthomorphata</taxon>
        <taxon>Eupercaria</taxon>
        <taxon>Perciformes</taxon>
        <taxon>Cottioidei</taxon>
        <taxon>Cottales</taxon>
        <taxon>Liparidae</taxon>
        <taxon>Liparis</taxon>
    </lineage>
</organism>
<accession>A0A4Z2I7L1</accession>
<feature type="compositionally biased region" description="Polar residues" evidence="1">
    <location>
        <begin position="105"/>
        <end position="116"/>
    </location>
</feature>
<evidence type="ECO:0000256" key="1">
    <source>
        <dbReference type="SAM" id="MobiDB-lite"/>
    </source>
</evidence>
<keyword evidence="3" id="KW-1185">Reference proteome</keyword>
<gene>
    <name evidence="2" type="ORF">EYF80_016425</name>
</gene>
<evidence type="ECO:0000313" key="3">
    <source>
        <dbReference type="Proteomes" id="UP000314294"/>
    </source>
</evidence>
<comment type="caution">
    <text evidence="2">The sequence shown here is derived from an EMBL/GenBank/DDBJ whole genome shotgun (WGS) entry which is preliminary data.</text>
</comment>
<sequence length="208" mass="23162">MSQRSYRRDLFRFKDLAQSICREVCLLIEESDDDLSFSSEELKFKDLIESISWEVNYLIQGPDDALSLEELKCFTGGFHHSFTPPAARDSAPALSGKALDEDGSLPSQRASATNSADARMGVSIREANSFGKRQASRTESHDFRLTHPACNTSAVPGPSNHVDQRDDETLSRLTLQTQLTTRNCLSNSIMKMPKKTIAKIISQMATEE</sequence>
<feature type="region of interest" description="Disordered" evidence="1">
    <location>
        <begin position="85"/>
        <end position="165"/>
    </location>
</feature>
<feature type="compositionally biased region" description="Basic and acidic residues" evidence="1">
    <location>
        <begin position="136"/>
        <end position="145"/>
    </location>
</feature>
<protein>
    <submittedName>
        <fullName evidence="2">Uncharacterized protein</fullName>
    </submittedName>
</protein>
<proteinExistence type="predicted"/>
<name>A0A4Z2I7L1_9TELE</name>
<dbReference type="AlphaFoldDB" id="A0A4Z2I7L1"/>
<evidence type="ECO:0000313" key="2">
    <source>
        <dbReference type="EMBL" id="TNN73262.1"/>
    </source>
</evidence>
<reference evidence="2 3" key="1">
    <citation type="submission" date="2019-03" db="EMBL/GenBank/DDBJ databases">
        <title>First draft genome of Liparis tanakae, snailfish: a comprehensive survey of snailfish specific genes.</title>
        <authorList>
            <person name="Kim W."/>
            <person name="Song I."/>
            <person name="Jeong J.-H."/>
            <person name="Kim D."/>
            <person name="Kim S."/>
            <person name="Ryu S."/>
            <person name="Song J.Y."/>
            <person name="Lee S.K."/>
        </authorList>
    </citation>
    <scope>NUCLEOTIDE SEQUENCE [LARGE SCALE GENOMIC DNA]</scope>
    <source>
        <tissue evidence="2">Muscle</tissue>
    </source>
</reference>